<accession>A0AAX3W0R8</accession>
<evidence type="ECO:0000313" key="2">
    <source>
        <dbReference type="Proteomes" id="UP001223261"/>
    </source>
</evidence>
<name>A0AAX3W0R8_MAMLE</name>
<sequence>MKQIRELNHLCIKDTISEYAGKEYLIYPTCVTTSTGEVFHYVTDTGHLLSEEFKNKHFIEWSE</sequence>
<evidence type="ECO:0000313" key="1">
    <source>
        <dbReference type="EMBL" id="WHI59013.1"/>
    </source>
</evidence>
<dbReference type="RefSeq" id="WP_282861784.1">
    <property type="nucleotide sequence ID" value="NZ_CP118848.1"/>
</dbReference>
<organism evidence="1 2">
    <name type="scientific">Mammaliicoccus lentus</name>
    <name type="common">Staphylococcus lentus</name>
    <dbReference type="NCBI Taxonomy" id="42858"/>
    <lineage>
        <taxon>Bacteria</taxon>
        <taxon>Bacillati</taxon>
        <taxon>Bacillota</taxon>
        <taxon>Bacilli</taxon>
        <taxon>Bacillales</taxon>
        <taxon>Staphylococcaceae</taxon>
        <taxon>Mammaliicoccus</taxon>
    </lineage>
</organism>
<dbReference type="AlphaFoldDB" id="A0AAX3W0R8"/>
<proteinExistence type="predicted"/>
<protein>
    <submittedName>
        <fullName evidence="1">Uncharacterized protein</fullName>
    </submittedName>
</protein>
<gene>
    <name evidence="1" type="ORF">PYH69_09615</name>
</gene>
<reference evidence="1" key="1">
    <citation type="journal article" date="2023" name="Antibiotics">
        <title>Prevalence and Molecular Characterization of Methicillin-Resistant Staphylococci (MRS) and Mammaliicocci (MRM) in Dromedary Camels from Algeria: First Detection of SCCmec-mecC Hybrid in Methicillin-Resistant Mammaliicoccus lentus.</title>
        <authorList>
            <person name="Belhout C."/>
            <person name="Boyen F."/>
            <person name="Vereecke N."/>
            <person name="Theuns S."/>
            <person name="Taibi N."/>
            <person name="Stegger M."/>
            <person name="de la Fe-Rodriguez P.Y."/>
            <person name="Bouayad L."/>
            <person name="Elgroud R."/>
            <person name="Butaye P."/>
        </authorList>
    </citation>
    <scope>NUCLEOTIDE SEQUENCE</scope>
    <source>
        <strain evidence="1">7048</strain>
    </source>
</reference>
<dbReference type="EMBL" id="CP118848">
    <property type="protein sequence ID" value="WHI59013.1"/>
    <property type="molecule type" value="Genomic_DNA"/>
</dbReference>
<dbReference type="Proteomes" id="UP001223261">
    <property type="component" value="Chromosome"/>
</dbReference>